<dbReference type="SUPFAM" id="SSF159888">
    <property type="entry name" value="YdhG-like"/>
    <property type="match status" value="1"/>
</dbReference>
<gene>
    <name evidence="2" type="ORF">DY78_GL002766</name>
</gene>
<dbReference type="Pfam" id="PF08818">
    <property type="entry name" value="DUF1801"/>
    <property type="match status" value="1"/>
</dbReference>
<accession>A0A0R2NUW4</accession>
<dbReference type="AlphaFoldDB" id="A0A0R2NUW4"/>
<dbReference type="RefSeq" id="WP_024624736.1">
    <property type="nucleotide sequence ID" value="NZ_AYGX02000003.1"/>
</dbReference>
<keyword evidence="3" id="KW-1185">Reference proteome</keyword>
<organism evidence="2 3">
    <name type="scientific">Lactiplantibacillus fabifermentans DSM 21115</name>
    <dbReference type="NCBI Taxonomy" id="1413187"/>
    <lineage>
        <taxon>Bacteria</taxon>
        <taxon>Bacillati</taxon>
        <taxon>Bacillota</taxon>
        <taxon>Bacilli</taxon>
        <taxon>Lactobacillales</taxon>
        <taxon>Lactobacillaceae</taxon>
        <taxon>Lactiplantibacillus</taxon>
    </lineage>
</organism>
<dbReference type="Proteomes" id="UP000050920">
    <property type="component" value="Unassembled WGS sequence"/>
</dbReference>
<proteinExistence type="predicted"/>
<protein>
    <recommendedName>
        <fullName evidence="1">YdhG-like domain-containing protein</fullName>
    </recommendedName>
</protein>
<evidence type="ECO:0000313" key="3">
    <source>
        <dbReference type="Proteomes" id="UP000050920"/>
    </source>
</evidence>
<evidence type="ECO:0000259" key="1">
    <source>
        <dbReference type="Pfam" id="PF08818"/>
    </source>
</evidence>
<comment type="caution">
    <text evidence="2">The sequence shown here is derived from an EMBL/GenBank/DDBJ whole genome shotgun (WGS) entry which is preliminary data.</text>
</comment>
<reference evidence="2 3" key="1">
    <citation type="journal article" date="2015" name="Genome Announc.">
        <title>Expanding the biotechnology potential of lactobacilli through comparative genomics of 213 strains and associated genera.</title>
        <authorList>
            <person name="Sun Z."/>
            <person name="Harris H.M."/>
            <person name="McCann A."/>
            <person name="Guo C."/>
            <person name="Argimon S."/>
            <person name="Zhang W."/>
            <person name="Yang X."/>
            <person name="Jeffery I.B."/>
            <person name="Cooney J.C."/>
            <person name="Kagawa T.F."/>
            <person name="Liu W."/>
            <person name="Song Y."/>
            <person name="Salvetti E."/>
            <person name="Wrobel A."/>
            <person name="Rasinkangas P."/>
            <person name="Parkhill J."/>
            <person name="Rea M.C."/>
            <person name="O'Sullivan O."/>
            <person name="Ritari J."/>
            <person name="Douillard F.P."/>
            <person name="Paul Ross R."/>
            <person name="Yang R."/>
            <person name="Briner A.E."/>
            <person name="Felis G.E."/>
            <person name="de Vos W.M."/>
            <person name="Barrangou R."/>
            <person name="Klaenhammer T.R."/>
            <person name="Caufield P.W."/>
            <person name="Cui Y."/>
            <person name="Zhang H."/>
            <person name="O'Toole P.W."/>
        </authorList>
    </citation>
    <scope>NUCLEOTIDE SEQUENCE [LARGE SCALE GENOMIC DNA]</scope>
    <source>
        <strain evidence="2 3">DSM 21115</strain>
    </source>
</reference>
<dbReference type="InterPro" id="IPR014922">
    <property type="entry name" value="YdhG-like"/>
</dbReference>
<feature type="domain" description="YdhG-like" evidence="1">
    <location>
        <begin position="16"/>
        <end position="104"/>
    </location>
</feature>
<dbReference type="EMBL" id="AYGX02000003">
    <property type="protein sequence ID" value="KRO29558.1"/>
    <property type="molecule type" value="Genomic_DNA"/>
</dbReference>
<evidence type="ECO:0000313" key="2">
    <source>
        <dbReference type="EMBL" id="KRO29558.1"/>
    </source>
</evidence>
<name>A0A0R2NUW4_9LACO</name>
<dbReference type="Gene3D" id="3.90.1150.200">
    <property type="match status" value="1"/>
</dbReference>
<sequence length="118" mass="13721">MTPIETYINNQPLAYQERLQTIRTTMAAILPEADECLKYQMPTFYWHENVIHFALFKHHIGLYPTPSAVTAFADQLTDYQTSKGAIQLPLTAPLPLDLIREITEFRRREVIAKYHLTD</sequence>